<proteinExistence type="predicted"/>
<evidence type="ECO:0000313" key="2">
    <source>
        <dbReference type="EMBL" id="THG90686.1"/>
    </source>
</evidence>
<dbReference type="eggNOG" id="ENOG5030DJJ">
    <property type="taxonomic scope" value="Bacteria"/>
</dbReference>
<evidence type="ECO:0000313" key="4">
    <source>
        <dbReference type="Proteomes" id="UP000297014"/>
    </source>
</evidence>
<evidence type="ECO:0000313" key="3">
    <source>
        <dbReference type="Proteomes" id="UP000002754"/>
    </source>
</evidence>
<protein>
    <submittedName>
        <fullName evidence="1">Uncharacterized protein</fullName>
    </submittedName>
</protein>
<gene>
    <name evidence="2" type="ORF">AJ85_09405</name>
    <name evidence="1" type="ORF">BALCAV_0217510</name>
</gene>
<sequence>MNQEQFKNKLNEFLNDSNHLSDIMVQYLKWNAQQNYETNTLQWLYSNVTLVASLENKHVESVLASELENRHSYYDVINLIKSEEEIASFNQFTNVVPLFCTS</sequence>
<dbReference type="OrthoDB" id="9968983at2"/>
<name>A0A094WHI3_ALKAL</name>
<reference evidence="2 4" key="2">
    <citation type="submission" date="2014-01" db="EMBL/GenBank/DDBJ databases">
        <title>Draft genome sequencing of Bacillus alcalophilus CGMCC 1.3604.</title>
        <authorList>
            <person name="Yang J."/>
            <person name="Diao L."/>
            <person name="Yang S."/>
        </authorList>
    </citation>
    <scope>NUCLEOTIDE SEQUENCE [LARGE SCALE GENOMIC DNA]</scope>
    <source>
        <strain evidence="2 4">CGMCC 1.3604</strain>
    </source>
</reference>
<evidence type="ECO:0000313" key="1">
    <source>
        <dbReference type="EMBL" id="KGA96241.1"/>
    </source>
</evidence>
<dbReference type="RefSeq" id="WP_003323848.1">
    <property type="nucleotide sequence ID" value="NZ_ALPT02000072.1"/>
</dbReference>
<accession>A0A094WHI3</accession>
<dbReference type="AlphaFoldDB" id="A0A094WHI3"/>
<keyword evidence="3" id="KW-1185">Reference proteome</keyword>
<organism evidence="1 3">
    <name type="scientific">Alkalihalobacillus alcalophilus ATCC 27647 = CGMCC 1.3604</name>
    <dbReference type="NCBI Taxonomy" id="1218173"/>
    <lineage>
        <taxon>Bacteria</taxon>
        <taxon>Bacillati</taxon>
        <taxon>Bacillota</taxon>
        <taxon>Bacilli</taxon>
        <taxon>Bacillales</taxon>
        <taxon>Bacillaceae</taxon>
        <taxon>Alkalihalobacillus</taxon>
    </lineage>
</organism>
<dbReference type="Proteomes" id="UP000297014">
    <property type="component" value="Unassembled WGS sequence"/>
</dbReference>
<dbReference type="EMBL" id="ALPT02000072">
    <property type="protein sequence ID" value="KGA96241.1"/>
    <property type="molecule type" value="Genomic_DNA"/>
</dbReference>
<comment type="caution">
    <text evidence="1">The sequence shown here is derived from an EMBL/GenBank/DDBJ whole genome shotgun (WGS) entry which is preliminary data.</text>
</comment>
<reference evidence="1 3" key="1">
    <citation type="journal article" date="2014" name="Genome Announc.">
        <title>Draft Genome Sequence of Bacillus alcalophilus AV1934, a Classic Alkaliphile Isolated from Human Feces in 1934.</title>
        <authorList>
            <person name="Attie O."/>
            <person name="Jayaprakash A."/>
            <person name="Shah H."/>
            <person name="Paulsen I.T."/>
            <person name="Morino M."/>
            <person name="Takahashi Y."/>
            <person name="Narumi I."/>
            <person name="Sachidanandam R."/>
            <person name="Satoh K."/>
            <person name="Ito M."/>
            <person name="Krulwich T.A."/>
        </authorList>
    </citation>
    <scope>NUCLEOTIDE SEQUENCE [LARGE SCALE GENOMIC DNA]</scope>
    <source>
        <strain evidence="1 3">AV1934</strain>
    </source>
</reference>
<dbReference type="Proteomes" id="UP000002754">
    <property type="component" value="Unassembled WGS sequence"/>
</dbReference>
<dbReference type="EMBL" id="JALP01000125">
    <property type="protein sequence ID" value="THG90686.1"/>
    <property type="molecule type" value="Genomic_DNA"/>
</dbReference>